<dbReference type="Gene3D" id="3.60.15.10">
    <property type="entry name" value="Ribonuclease Z/Hydroxyacylglutathione hydrolase-like"/>
    <property type="match status" value="1"/>
</dbReference>
<sequence length="479" mass="52441">MSVPDQLGIFFTTGVLATRLQDFSLLLSYQEELLNSFLEAGFEPHRCADLLKQMLEREPSLGELFDLESVKNGGCIASKSLLYDMHQDRSQWALAFFHPEADPIMTGASREQLPEVARLLRESLQGKPWSALSEALSEPRIIEVTASGGAEGLKWPRFEGTGIQRLEHASLLIASEQAKILIDPVGLAACGPLGLSNLDQSPSNMDVAIDAMLITHSHLDHWHIPSIMRYGGDGHVPVIVPRIPFPSLLAQDDMLQSLKDVGQNALAPAWGETVRIKDIEIDILPFFGEQPTLDGPLPPENVRNWGNCYRIHTPGFSVIVLVDSGTDSLGSVEEVLKQSVARRGEPDLILSCCREMTGAPFWQGLFTFWMVLPVSELQKLVRSRAGKHGPSVTLGPQGIGNVCVSSKAKAFAPYANGFRGIGLEIEDIGWGDGEPPEAQVLGQIESRIAEQGGETRVIRWLPGDVLRFDTRRQCAVSKG</sequence>
<accession>A0A250J687</accession>
<dbReference type="Proteomes" id="UP000217257">
    <property type="component" value="Chromosome"/>
</dbReference>
<proteinExistence type="predicted"/>
<protein>
    <submittedName>
        <fullName evidence="1">Zn-dependent hydrolase</fullName>
    </submittedName>
</protein>
<keyword evidence="1" id="KW-0378">Hydrolase</keyword>
<dbReference type="SUPFAM" id="SSF56281">
    <property type="entry name" value="Metallo-hydrolase/oxidoreductase"/>
    <property type="match status" value="1"/>
</dbReference>
<name>A0A250J687_9BACT</name>
<dbReference type="GO" id="GO:0016787">
    <property type="term" value="F:hydrolase activity"/>
    <property type="evidence" value="ECO:0007669"/>
    <property type="project" value="UniProtKB-KW"/>
</dbReference>
<evidence type="ECO:0000313" key="2">
    <source>
        <dbReference type="Proteomes" id="UP000217257"/>
    </source>
</evidence>
<organism evidence="1 2">
    <name type="scientific">Cystobacter fuscus</name>
    <dbReference type="NCBI Taxonomy" id="43"/>
    <lineage>
        <taxon>Bacteria</taxon>
        <taxon>Pseudomonadati</taxon>
        <taxon>Myxococcota</taxon>
        <taxon>Myxococcia</taxon>
        <taxon>Myxococcales</taxon>
        <taxon>Cystobacterineae</taxon>
        <taxon>Archangiaceae</taxon>
        <taxon>Cystobacter</taxon>
    </lineage>
</organism>
<gene>
    <name evidence="1" type="ORF">CYFUS_004368</name>
</gene>
<dbReference type="EMBL" id="CP022098">
    <property type="protein sequence ID" value="ATB38931.1"/>
    <property type="molecule type" value="Genomic_DNA"/>
</dbReference>
<dbReference type="KEGG" id="cfus:CYFUS_004368"/>
<dbReference type="AlphaFoldDB" id="A0A250J687"/>
<evidence type="ECO:0000313" key="1">
    <source>
        <dbReference type="EMBL" id="ATB38931.1"/>
    </source>
</evidence>
<dbReference type="InterPro" id="IPR036866">
    <property type="entry name" value="RibonucZ/Hydroxyglut_hydro"/>
</dbReference>
<dbReference type="RefSeq" id="WP_095987031.1">
    <property type="nucleotide sequence ID" value="NZ_CP022098.1"/>
</dbReference>
<dbReference type="Pfam" id="PF13483">
    <property type="entry name" value="Lactamase_B_3"/>
    <property type="match status" value="1"/>
</dbReference>
<reference evidence="1 2" key="1">
    <citation type="submission" date="2017-06" db="EMBL/GenBank/DDBJ databases">
        <title>Sequencing and comparative analysis of myxobacterial genomes.</title>
        <authorList>
            <person name="Rupp O."/>
            <person name="Goesmann A."/>
            <person name="Sogaard-Andersen L."/>
        </authorList>
    </citation>
    <scope>NUCLEOTIDE SEQUENCE [LARGE SCALE GENOMIC DNA]</scope>
    <source>
        <strain evidence="1 2">DSM 52655</strain>
    </source>
</reference>